<evidence type="ECO:0000256" key="7">
    <source>
        <dbReference type="SAM" id="Phobius"/>
    </source>
</evidence>
<sequence>MELREYWKIIRRSLWLILLIPIVTSFVAYYYAHKTTKPVYQATATLLTTASASSQSGPGPTTLFGILTSQAFDQDVIKEFPSLLLSPSEIASLIQPATSGSLIYITSVGPNEPYAASVANAVAQTFVDQGSAFGLPSATVINPASPTAPATIKSSKKTVIMAGVIGLILALGIAFMREYLDLRIKTETDMSRFLNIPVLGTVQEYKIRQKKSGKSKRKIG</sequence>
<keyword evidence="4 7" id="KW-0812">Transmembrane</keyword>
<dbReference type="Proteomes" id="UP000663505">
    <property type="component" value="Chromosome"/>
</dbReference>
<evidence type="ECO:0000256" key="3">
    <source>
        <dbReference type="ARBA" id="ARBA00022475"/>
    </source>
</evidence>
<name>A0A9X7VVN4_9BACL</name>
<dbReference type="RefSeq" id="WP_206654802.1">
    <property type="nucleotide sequence ID" value="NZ_CP071182.1"/>
</dbReference>
<dbReference type="PANTHER" id="PTHR32309">
    <property type="entry name" value="TYROSINE-PROTEIN KINASE"/>
    <property type="match status" value="1"/>
</dbReference>
<keyword evidence="6 7" id="KW-0472">Membrane</keyword>
<evidence type="ECO:0000256" key="5">
    <source>
        <dbReference type="ARBA" id="ARBA00022989"/>
    </source>
</evidence>
<feature type="domain" description="Polysaccharide chain length determinant N-terminal" evidence="8">
    <location>
        <begin position="2"/>
        <end position="94"/>
    </location>
</feature>
<comment type="similarity">
    <text evidence="2">Belongs to the CpsC/CapA family.</text>
</comment>
<reference evidence="9 10" key="1">
    <citation type="submission" date="2021-02" db="EMBL/GenBank/DDBJ databases">
        <title>Alicyclobacillus curvatus sp. nov. and Alicyclobacillus mengziensis sp. nov., two acidophilic bacteria isolated from acid mine drainage.</title>
        <authorList>
            <person name="Huang Y."/>
        </authorList>
    </citation>
    <scope>NUCLEOTIDE SEQUENCE [LARGE SCALE GENOMIC DNA]</scope>
    <source>
        <strain evidence="9 10">S30H14</strain>
    </source>
</reference>
<evidence type="ECO:0000256" key="2">
    <source>
        <dbReference type="ARBA" id="ARBA00006683"/>
    </source>
</evidence>
<dbReference type="AlphaFoldDB" id="A0A9X7VVN4"/>
<dbReference type="PANTHER" id="PTHR32309:SF31">
    <property type="entry name" value="CAPSULAR EXOPOLYSACCHARIDE FAMILY"/>
    <property type="match status" value="1"/>
</dbReference>
<dbReference type="EMBL" id="CP071182">
    <property type="protein sequence ID" value="QSO45434.1"/>
    <property type="molecule type" value="Genomic_DNA"/>
</dbReference>
<protein>
    <recommendedName>
        <fullName evidence="8">Polysaccharide chain length determinant N-terminal domain-containing protein</fullName>
    </recommendedName>
</protein>
<gene>
    <name evidence="9" type="ORF">JZ786_12680</name>
</gene>
<accession>A0A9X7VVN4</accession>
<keyword evidence="5 7" id="KW-1133">Transmembrane helix</keyword>
<evidence type="ECO:0000256" key="1">
    <source>
        <dbReference type="ARBA" id="ARBA00004651"/>
    </source>
</evidence>
<dbReference type="InterPro" id="IPR003856">
    <property type="entry name" value="LPS_length_determ_N"/>
</dbReference>
<comment type="subcellular location">
    <subcellularLocation>
        <location evidence="1">Cell membrane</location>
        <topology evidence="1">Multi-pass membrane protein</topology>
    </subcellularLocation>
</comment>
<keyword evidence="10" id="KW-1185">Reference proteome</keyword>
<dbReference type="GO" id="GO:0005886">
    <property type="term" value="C:plasma membrane"/>
    <property type="evidence" value="ECO:0007669"/>
    <property type="project" value="UniProtKB-SubCell"/>
</dbReference>
<evidence type="ECO:0000259" key="8">
    <source>
        <dbReference type="Pfam" id="PF02706"/>
    </source>
</evidence>
<dbReference type="InterPro" id="IPR050445">
    <property type="entry name" value="Bact_polysacc_biosynth/exp"/>
</dbReference>
<dbReference type="Pfam" id="PF02706">
    <property type="entry name" value="Wzz"/>
    <property type="match status" value="1"/>
</dbReference>
<keyword evidence="3" id="KW-1003">Cell membrane</keyword>
<proteinExistence type="inferred from homology"/>
<evidence type="ECO:0000256" key="4">
    <source>
        <dbReference type="ARBA" id="ARBA00022692"/>
    </source>
</evidence>
<evidence type="ECO:0000256" key="6">
    <source>
        <dbReference type="ARBA" id="ARBA00023136"/>
    </source>
</evidence>
<evidence type="ECO:0000313" key="9">
    <source>
        <dbReference type="EMBL" id="QSO45434.1"/>
    </source>
</evidence>
<feature type="transmembrane region" description="Helical" evidence="7">
    <location>
        <begin position="12"/>
        <end position="32"/>
    </location>
</feature>
<dbReference type="KEGG" id="afx:JZ786_12680"/>
<organism evidence="9 10">
    <name type="scientific">Alicyclobacillus mengziensis</name>
    <dbReference type="NCBI Taxonomy" id="2931921"/>
    <lineage>
        <taxon>Bacteria</taxon>
        <taxon>Bacillati</taxon>
        <taxon>Bacillota</taxon>
        <taxon>Bacilli</taxon>
        <taxon>Bacillales</taxon>
        <taxon>Alicyclobacillaceae</taxon>
        <taxon>Alicyclobacillus</taxon>
    </lineage>
</organism>
<feature type="transmembrane region" description="Helical" evidence="7">
    <location>
        <begin position="159"/>
        <end position="176"/>
    </location>
</feature>
<evidence type="ECO:0000313" key="10">
    <source>
        <dbReference type="Proteomes" id="UP000663505"/>
    </source>
</evidence>